<keyword evidence="1" id="KW-0472">Membrane</keyword>
<reference evidence="2" key="1">
    <citation type="journal article" date="2015" name="Nature">
        <title>Complex archaea that bridge the gap between prokaryotes and eukaryotes.</title>
        <authorList>
            <person name="Spang A."/>
            <person name="Saw J.H."/>
            <person name="Jorgensen S.L."/>
            <person name="Zaremba-Niedzwiedzka K."/>
            <person name="Martijn J."/>
            <person name="Lind A.E."/>
            <person name="van Eijk R."/>
            <person name="Schleper C."/>
            <person name="Guy L."/>
            <person name="Ettema T.J."/>
        </authorList>
    </citation>
    <scope>NUCLEOTIDE SEQUENCE</scope>
</reference>
<gene>
    <name evidence="2" type="ORF">LCGC14_0860990</name>
</gene>
<feature type="non-terminal residue" evidence="2">
    <location>
        <position position="1"/>
    </location>
</feature>
<accession>A0A0F9P7F9</accession>
<name>A0A0F9P7F9_9ZZZZ</name>
<feature type="transmembrane region" description="Helical" evidence="1">
    <location>
        <begin position="71"/>
        <end position="95"/>
    </location>
</feature>
<evidence type="ECO:0000313" key="2">
    <source>
        <dbReference type="EMBL" id="KKN27795.1"/>
    </source>
</evidence>
<keyword evidence="1" id="KW-0812">Transmembrane</keyword>
<dbReference type="EMBL" id="LAZR01002613">
    <property type="protein sequence ID" value="KKN27795.1"/>
    <property type="molecule type" value="Genomic_DNA"/>
</dbReference>
<feature type="transmembrane region" description="Helical" evidence="1">
    <location>
        <begin position="144"/>
        <end position="163"/>
    </location>
</feature>
<feature type="transmembrane region" description="Helical" evidence="1">
    <location>
        <begin position="7"/>
        <end position="32"/>
    </location>
</feature>
<feature type="transmembrane region" description="Helical" evidence="1">
    <location>
        <begin position="44"/>
        <end position="64"/>
    </location>
</feature>
<organism evidence="2">
    <name type="scientific">marine sediment metagenome</name>
    <dbReference type="NCBI Taxonomy" id="412755"/>
    <lineage>
        <taxon>unclassified sequences</taxon>
        <taxon>metagenomes</taxon>
        <taxon>ecological metagenomes</taxon>
    </lineage>
</organism>
<evidence type="ECO:0008006" key="3">
    <source>
        <dbReference type="Google" id="ProtNLM"/>
    </source>
</evidence>
<dbReference type="AlphaFoldDB" id="A0A0F9P7F9"/>
<sequence length="168" mass="19315">LIIGKYIANYILVIGIAAIHYFLMALLNFYFYAEPIPPSLFLSFGYLALYILALASVTTFLSSFMPSAGSVLIIIIALILFGFSIIDSFVTLTQIEPLYSLTYLDNIISNIIYPEFFTRERYYEYYTQNNIIQRIWLFPSAEGALIGLSLYAIVFFLLGYLLFKRRQL</sequence>
<protein>
    <recommendedName>
        <fullName evidence="3">ABC-2 type transporter domain-containing protein</fullName>
    </recommendedName>
</protein>
<keyword evidence="1" id="KW-1133">Transmembrane helix</keyword>
<evidence type="ECO:0000256" key="1">
    <source>
        <dbReference type="SAM" id="Phobius"/>
    </source>
</evidence>
<comment type="caution">
    <text evidence="2">The sequence shown here is derived from an EMBL/GenBank/DDBJ whole genome shotgun (WGS) entry which is preliminary data.</text>
</comment>
<proteinExistence type="predicted"/>